<dbReference type="PANTHER" id="PTHR12126:SF11">
    <property type="entry name" value="NADH DEHYDROGENASE [UBIQUINONE] 1 ALPHA SUBCOMPLEX SUBUNIT 9, MITOCHONDRIAL"/>
    <property type="match status" value="1"/>
</dbReference>
<dbReference type="Pfam" id="PF13460">
    <property type="entry name" value="NAD_binding_10"/>
    <property type="match status" value="1"/>
</dbReference>
<dbReference type="InterPro" id="IPR016040">
    <property type="entry name" value="NAD(P)-bd_dom"/>
</dbReference>
<dbReference type="RefSeq" id="WP_114791014.1">
    <property type="nucleotide sequence ID" value="NZ_CP139960.1"/>
</dbReference>
<dbReference type="EMBL" id="CP139960">
    <property type="protein sequence ID" value="WQD38241.1"/>
    <property type="molecule type" value="Genomic_DNA"/>
</dbReference>
<name>A0ABZ0W4X4_9BACT</name>
<evidence type="ECO:0000313" key="3">
    <source>
        <dbReference type="Proteomes" id="UP001325680"/>
    </source>
</evidence>
<dbReference type="Proteomes" id="UP001325680">
    <property type="component" value="Chromosome"/>
</dbReference>
<dbReference type="SUPFAM" id="SSF51735">
    <property type="entry name" value="NAD(P)-binding Rossmann-fold domains"/>
    <property type="match status" value="1"/>
</dbReference>
<reference evidence="2 3" key="1">
    <citation type="submission" date="2023-12" db="EMBL/GenBank/DDBJ databases">
        <title>Genome sequencing and assembly of bacterial species from a model synthetic community.</title>
        <authorList>
            <person name="Hogle S.L."/>
        </authorList>
    </citation>
    <scope>NUCLEOTIDE SEQUENCE [LARGE SCALE GENOMIC DNA]</scope>
    <source>
        <strain evidence="2 3">HAMBI_3031</strain>
    </source>
</reference>
<dbReference type="InterPro" id="IPR036291">
    <property type="entry name" value="NAD(P)-bd_dom_sf"/>
</dbReference>
<dbReference type="Gene3D" id="3.40.50.720">
    <property type="entry name" value="NAD(P)-binding Rossmann-like Domain"/>
    <property type="match status" value="1"/>
</dbReference>
<evidence type="ECO:0000259" key="1">
    <source>
        <dbReference type="Pfam" id="PF13460"/>
    </source>
</evidence>
<organism evidence="2 3">
    <name type="scientific">Niabella yanshanensis</name>
    <dbReference type="NCBI Taxonomy" id="577386"/>
    <lineage>
        <taxon>Bacteria</taxon>
        <taxon>Pseudomonadati</taxon>
        <taxon>Bacteroidota</taxon>
        <taxon>Chitinophagia</taxon>
        <taxon>Chitinophagales</taxon>
        <taxon>Chitinophagaceae</taxon>
        <taxon>Niabella</taxon>
    </lineage>
</organism>
<sequence length="246" mass="26732">MKILVIGGTGLIGSQVTSQLKKLGHEVIVGARSAGIDIITGEGLATAMTGTDVVIDLSNSVSPEEETAIRFFHTAGENLVAAEKMTGIKHHIVLSIVGIDRVLHIGYLRAKKAQEDLIKSSGLPYTIIRSTQFHEHITTIMAMQGAGNDIHVSTMDYQPIAVEDVVNYITRVALAPPQNGTVEIAGPEKGPMNEFVSRYLTLKNRAERVIPNDDNRYMSFIFPKTALVPEGHFIAGLVKFDAWAKN</sequence>
<feature type="domain" description="NAD(P)-binding" evidence="1">
    <location>
        <begin position="7"/>
        <end position="171"/>
    </location>
</feature>
<keyword evidence="3" id="KW-1185">Reference proteome</keyword>
<evidence type="ECO:0000313" key="2">
    <source>
        <dbReference type="EMBL" id="WQD38241.1"/>
    </source>
</evidence>
<accession>A0ABZ0W4X4</accession>
<protein>
    <submittedName>
        <fullName evidence="2">SDR family oxidoreductase</fullName>
    </submittedName>
</protein>
<dbReference type="InterPro" id="IPR051207">
    <property type="entry name" value="ComplexI_NDUFA9_subunit"/>
</dbReference>
<dbReference type="PANTHER" id="PTHR12126">
    <property type="entry name" value="NADH-UBIQUINONE OXIDOREDUCTASE 39 KDA SUBUNIT-RELATED"/>
    <property type="match status" value="1"/>
</dbReference>
<proteinExistence type="predicted"/>
<gene>
    <name evidence="2" type="ORF">U0035_21455</name>
</gene>